<dbReference type="CDD" id="cd09917">
    <property type="entry name" value="F-box_SF"/>
    <property type="match status" value="1"/>
</dbReference>
<proteinExistence type="predicted"/>
<reference evidence="3" key="1">
    <citation type="submission" date="2021-06" db="EMBL/GenBank/DDBJ databases">
        <authorList>
            <person name="Kallberg Y."/>
            <person name="Tangrot J."/>
            <person name="Rosling A."/>
        </authorList>
    </citation>
    <scope>NUCLEOTIDE SEQUENCE</scope>
    <source>
        <strain evidence="3">MT106</strain>
    </source>
</reference>
<dbReference type="AlphaFoldDB" id="A0A9N9H159"/>
<dbReference type="EMBL" id="CAJVPL010003967">
    <property type="protein sequence ID" value="CAG8641200.1"/>
    <property type="molecule type" value="Genomic_DNA"/>
</dbReference>
<evidence type="ECO:0000259" key="2">
    <source>
        <dbReference type="SMART" id="SM00256"/>
    </source>
</evidence>
<keyword evidence="4" id="KW-1185">Reference proteome</keyword>
<dbReference type="Gene3D" id="1.20.1280.50">
    <property type="match status" value="1"/>
</dbReference>
<dbReference type="InterPro" id="IPR001810">
    <property type="entry name" value="F-box_dom"/>
</dbReference>
<protein>
    <submittedName>
        <fullName evidence="3">3599_t:CDS:1</fullName>
    </submittedName>
</protein>
<gene>
    <name evidence="3" type="ORF">AGERDE_LOCUS10983</name>
</gene>
<organism evidence="3 4">
    <name type="scientific">Ambispora gerdemannii</name>
    <dbReference type="NCBI Taxonomy" id="144530"/>
    <lineage>
        <taxon>Eukaryota</taxon>
        <taxon>Fungi</taxon>
        <taxon>Fungi incertae sedis</taxon>
        <taxon>Mucoromycota</taxon>
        <taxon>Glomeromycotina</taxon>
        <taxon>Glomeromycetes</taxon>
        <taxon>Archaeosporales</taxon>
        <taxon>Ambisporaceae</taxon>
        <taxon>Ambispora</taxon>
    </lineage>
</organism>
<sequence>MLKTTNHTAKSKYILPANRVLSTPELVIHIFSFLPIESLLNSRDVCQQWRAILNFPTECAKYLKKEIRKHHESIEYIVQLQKESFDIIQENKQLQRESYRLKEEFQQRVAVLEDEIDELKGNLNNTKYSKNSFTQTIFN</sequence>
<evidence type="ECO:0000313" key="3">
    <source>
        <dbReference type="EMBL" id="CAG8641200.1"/>
    </source>
</evidence>
<dbReference type="SUPFAM" id="SSF81383">
    <property type="entry name" value="F-box domain"/>
    <property type="match status" value="1"/>
</dbReference>
<dbReference type="Pfam" id="PF12937">
    <property type="entry name" value="F-box-like"/>
    <property type="match status" value="1"/>
</dbReference>
<dbReference type="InterPro" id="IPR036047">
    <property type="entry name" value="F-box-like_dom_sf"/>
</dbReference>
<dbReference type="OrthoDB" id="2788844at2759"/>
<dbReference type="Proteomes" id="UP000789831">
    <property type="component" value="Unassembled WGS sequence"/>
</dbReference>
<evidence type="ECO:0000313" key="4">
    <source>
        <dbReference type="Proteomes" id="UP000789831"/>
    </source>
</evidence>
<keyword evidence="1" id="KW-0175">Coiled coil</keyword>
<feature type="domain" description="F-box" evidence="2">
    <location>
        <begin position="23"/>
        <end position="62"/>
    </location>
</feature>
<evidence type="ECO:0000256" key="1">
    <source>
        <dbReference type="SAM" id="Coils"/>
    </source>
</evidence>
<accession>A0A9N9H159</accession>
<dbReference type="SMART" id="SM00256">
    <property type="entry name" value="FBOX"/>
    <property type="match status" value="1"/>
</dbReference>
<feature type="coiled-coil region" evidence="1">
    <location>
        <begin position="77"/>
        <end position="129"/>
    </location>
</feature>
<comment type="caution">
    <text evidence="3">The sequence shown here is derived from an EMBL/GenBank/DDBJ whole genome shotgun (WGS) entry which is preliminary data.</text>
</comment>
<name>A0A9N9H159_9GLOM</name>